<dbReference type="Pfam" id="PF03646">
    <property type="entry name" value="FlaG"/>
    <property type="match status" value="1"/>
</dbReference>
<dbReference type="Proteomes" id="UP001317963">
    <property type="component" value="Chromosome"/>
</dbReference>
<gene>
    <name evidence="2" type="ORF">E0F26_03125</name>
</gene>
<keyword evidence="2" id="KW-0282">Flagellum</keyword>
<sequence>MAASITNVAAPQVASPVPKPVPAAETKATQAVTEEAVPQVQPIEVDTADSREETQEDIREAAEVLREAVNRYSPSLAIDVDEELNKTVVTVMDADTNEIIRQIPSQDLLDVARAIKRYGVDALGSDYVNGILLDEYS</sequence>
<organism evidence="2 3">
    <name type="scientific">Candidatus Paraluminiphilus aquimaris</name>
    <dbReference type="NCBI Taxonomy" id="2518994"/>
    <lineage>
        <taxon>Bacteria</taxon>
        <taxon>Pseudomonadati</taxon>
        <taxon>Pseudomonadota</taxon>
        <taxon>Gammaproteobacteria</taxon>
        <taxon>Cellvibrionales</taxon>
        <taxon>Halieaceae</taxon>
        <taxon>Candidatus Paraluminiphilus</taxon>
    </lineage>
</organism>
<reference evidence="2 3" key="1">
    <citation type="submission" date="2019-02" db="EMBL/GenBank/DDBJ databases">
        <title>Halieaceae_genomes.</title>
        <authorList>
            <person name="Li S.-H."/>
        </authorList>
    </citation>
    <scope>NUCLEOTIDE SEQUENCE [LARGE SCALE GENOMIC DNA]</scope>
    <source>
        <strain evidence="2 3">JH123</strain>
    </source>
</reference>
<dbReference type="RefSeq" id="WP_279242590.1">
    <property type="nucleotide sequence ID" value="NZ_CP036501.1"/>
</dbReference>
<evidence type="ECO:0000313" key="3">
    <source>
        <dbReference type="Proteomes" id="UP001317963"/>
    </source>
</evidence>
<keyword evidence="2" id="KW-0966">Cell projection</keyword>
<dbReference type="Gene3D" id="3.30.160.170">
    <property type="entry name" value="FlaG-like"/>
    <property type="match status" value="1"/>
</dbReference>
<accession>A0ABY6Q444</accession>
<proteinExistence type="predicted"/>
<keyword evidence="2" id="KW-0969">Cilium</keyword>
<keyword evidence="3" id="KW-1185">Reference proteome</keyword>
<dbReference type="EMBL" id="CP036501">
    <property type="protein sequence ID" value="UZP73794.1"/>
    <property type="molecule type" value="Genomic_DNA"/>
</dbReference>
<dbReference type="InterPro" id="IPR035924">
    <property type="entry name" value="FlaG-like_sf"/>
</dbReference>
<dbReference type="PANTHER" id="PTHR37166">
    <property type="entry name" value="PROTEIN FLAG"/>
    <property type="match status" value="1"/>
</dbReference>
<protein>
    <submittedName>
        <fullName evidence="2">Flagellar protein FlaG</fullName>
    </submittedName>
</protein>
<evidence type="ECO:0000256" key="1">
    <source>
        <dbReference type="SAM" id="MobiDB-lite"/>
    </source>
</evidence>
<feature type="region of interest" description="Disordered" evidence="1">
    <location>
        <begin position="1"/>
        <end position="56"/>
    </location>
</feature>
<name>A0ABY6Q444_9GAMM</name>
<dbReference type="SUPFAM" id="SSF160214">
    <property type="entry name" value="FlaG-like"/>
    <property type="match status" value="1"/>
</dbReference>
<dbReference type="InterPro" id="IPR005186">
    <property type="entry name" value="FlaG"/>
</dbReference>
<dbReference type="PANTHER" id="PTHR37166:SF1">
    <property type="entry name" value="PROTEIN FLAG"/>
    <property type="match status" value="1"/>
</dbReference>
<evidence type="ECO:0000313" key="2">
    <source>
        <dbReference type="EMBL" id="UZP73794.1"/>
    </source>
</evidence>